<evidence type="ECO:0000313" key="6">
    <source>
        <dbReference type="Proteomes" id="UP000178851"/>
    </source>
</evidence>
<dbReference type="InterPro" id="IPR001173">
    <property type="entry name" value="Glyco_trans_2-like"/>
</dbReference>
<keyword evidence="2" id="KW-0328">Glycosyltransferase</keyword>
<evidence type="ECO:0000313" key="5">
    <source>
        <dbReference type="EMBL" id="OGM25942.1"/>
    </source>
</evidence>
<reference evidence="5 6" key="1">
    <citation type="journal article" date="2016" name="Nat. Commun.">
        <title>Thousands of microbial genomes shed light on interconnected biogeochemical processes in an aquifer system.</title>
        <authorList>
            <person name="Anantharaman K."/>
            <person name="Brown C.T."/>
            <person name="Hug L.A."/>
            <person name="Sharon I."/>
            <person name="Castelle C.J."/>
            <person name="Probst A.J."/>
            <person name="Thomas B.C."/>
            <person name="Singh A."/>
            <person name="Wilkins M.J."/>
            <person name="Karaoz U."/>
            <person name="Brodie E.L."/>
            <person name="Williams K.H."/>
            <person name="Hubbard S.S."/>
            <person name="Banfield J.F."/>
        </authorList>
    </citation>
    <scope>NUCLEOTIDE SEQUENCE [LARGE SCALE GENOMIC DNA]</scope>
</reference>
<protein>
    <recommendedName>
        <fullName evidence="4">Glycosyltransferase 2-like domain-containing protein</fullName>
    </recommendedName>
</protein>
<feature type="domain" description="Glycosyltransferase 2-like" evidence="4">
    <location>
        <begin position="8"/>
        <end position="127"/>
    </location>
</feature>
<dbReference type="PANTHER" id="PTHR43630:SF1">
    <property type="entry name" value="POLY-BETA-1,6-N-ACETYL-D-GLUCOSAMINE SYNTHASE"/>
    <property type="match status" value="1"/>
</dbReference>
<evidence type="ECO:0000256" key="2">
    <source>
        <dbReference type="ARBA" id="ARBA00022676"/>
    </source>
</evidence>
<comment type="similarity">
    <text evidence="1">Belongs to the glycosyltransferase 2 family.</text>
</comment>
<dbReference type="PANTHER" id="PTHR43630">
    <property type="entry name" value="POLY-BETA-1,6-N-ACETYL-D-GLUCOSAMINE SYNTHASE"/>
    <property type="match status" value="1"/>
</dbReference>
<organism evidence="5 6">
    <name type="scientific">Candidatus Woesebacteria bacterium RIFCSPHIGHO2_01_FULL_39_28</name>
    <dbReference type="NCBI Taxonomy" id="1802496"/>
    <lineage>
        <taxon>Bacteria</taxon>
        <taxon>Candidatus Woeseibacteriota</taxon>
    </lineage>
</organism>
<dbReference type="SUPFAM" id="SSF53448">
    <property type="entry name" value="Nucleotide-diphospho-sugar transferases"/>
    <property type="match status" value="1"/>
</dbReference>
<name>A0A1F7YF85_9BACT</name>
<proteinExistence type="inferred from homology"/>
<keyword evidence="3" id="KW-0808">Transferase</keyword>
<dbReference type="AlphaFoldDB" id="A0A1F7YF85"/>
<dbReference type="Gene3D" id="3.90.550.10">
    <property type="entry name" value="Spore Coat Polysaccharide Biosynthesis Protein SpsA, Chain A"/>
    <property type="match status" value="1"/>
</dbReference>
<dbReference type="GO" id="GO:0016757">
    <property type="term" value="F:glycosyltransferase activity"/>
    <property type="evidence" value="ECO:0007669"/>
    <property type="project" value="UniProtKB-KW"/>
</dbReference>
<accession>A0A1F7YF85</accession>
<dbReference type="Pfam" id="PF00535">
    <property type="entry name" value="Glycos_transf_2"/>
    <property type="match status" value="1"/>
</dbReference>
<evidence type="ECO:0000256" key="3">
    <source>
        <dbReference type="ARBA" id="ARBA00022679"/>
    </source>
</evidence>
<evidence type="ECO:0000256" key="1">
    <source>
        <dbReference type="ARBA" id="ARBA00006739"/>
    </source>
</evidence>
<dbReference type="InterPro" id="IPR029044">
    <property type="entry name" value="Nucleotide-diphossugar_trans"/>
</dbReference>
<comment type="caution">
    <text evidence="5">The sequence shown here is derived from an EMBL/GenBank/DDBJ whole genome shotgun (WGS) entry which is preliminary data.</text>
</comment>
<evidence type="ECO:0000259" key="4">
    <source>
        <dbReference type="Pfam" id="PF00535"/>
    </source>
</evidence>
<dbReference type="Proteomes" id="UP000178851">
    <property type="component" value="Unassembled WGS sequence"/>
</dbReference>
<sequence>MKKSRGLTIGIPAFNEEANIGKLLKYLLAQRSSGFEIKEIIVSSDASVDRTVSVIKSFQDRRIIVIDNKGERQGIARGLNQIILKANGDILVTLDADIRIEDNEFLLKLIRPILQGKADLTSSAIKELVPNTRFAKILNISMVLKDVLFKVFKNGDNVYTCHGLARAYSSKFYRGLNFPVSIGNDMYCYLACISKGYLYKYVSESVVWYKLPENFSDHQNQSLRFFVTQKEMEKIFGNEFVKLQTNISPAVYFKAVLLSLPVLVKNPLDSIVYFFVQLFLRLRPKPDSARKQAWNIVASSKKI</sequence>
<gene>
    <name evidence="5" type="ORF">A2627_02340</name>
</gene>
<dbReference type="EMBL" id="MGGI01000018">
    <property type="protein sequence ID" value="OGM25942.1"/>
    <property type="molecule type" value="Genomic_DNA"/>
</dbReference>